<evidence type="ECO:0000256" key="5">
    <source>
        <dbReference type="ARBA" id="ARBA00022755"/>
    </source>
</evidence>
<dbReference type="NCBIfam" id="NF004676">
    <property type="entry name" value="PRK06019.1-2"/>
    <property type="match status" value="1"/>
</dbReference>
<feature type="binding site" evidence="8">
    <location>
        <position position="218"/>
    </location>
    <ligand>
        <name>ATP</name>
        <dbReference type="ChEBI" id="CHEBI:30616"/>
    </ligand>
</feature>
<dbReference type="Pfam" id="PF17769">
    <property type="entry name" value="PurK_C"/>
    <property type="match status" value="1"/>
</dbReference>
<comment type="catalytic activity">
    <reaction evidence="8 9">
        <text>5-amino-1-(5-phospho-beta-D-ribosyl)imidazole + hydrogencarbonate + ATP = 5-carboxyamino-1-(5-phospho-D-ribosyl)imidazole + ADP + phosphate + 2 H(+)</text>
        <dbReference type="Rhea" id="RHEA:19317"/>
        <dbReference type="ChEBI" id="CHEBI:15378"/>
        <dbReference type="ChEBI" id="CHEBI:17544"/>
        <dbReference type="ChEBI" id="CHEBI:30616"/>
        <dbReference type="ChEBI" id="CHEBI:43474"/>
        <dbReference type="ChEBI" id="CHEBI:58730"/>
        <dbReference type="ChEBI" id="CHEBI:137981"/>
        <dbReference type="ChEBI" id="CHEBI:456216"/>
        <dbReference type="EC" id="6.3.4.18"/>
    </reaction>
</comment>
<comment type="pathway">
    <text evidence="8 9">Purine metabolism; IMP biosynthesis via de novo pathway; 5-amino-1-(5-phospho-D-ribosyl)imidazole-4-carboxylate from 5-amino-1-(5-phospho-D-ribosyl)imidazole (N5-CAIR route): step 1/2.</text>
</comment>
<dbReference type="InterPro" id="IPR016185">
    <property type="entry name" value="PreATP-grasp_dom_sf"/>
</dbReference>
<feature type="binding site" evidence="8">
    <location>
        <begin position="271"/>
        <end position="272"/>
    </location>
    <ligand>
        <name>ATP</name>
        <dbReference type="ChEBI" id="CHEBI:30616"/>
    </ligand>
</feature>
<keyword evidence="5 8" id="KW-0658">Purine biosynthesis</keyword>
<comment type="cofactor">
    <cofactor evidence="1">
        <name>Mn(2+)</name>
        <dbReference type="ChEBI" id="CHEBI:29035"/>
    </cofactor>
</comment>
<accession>A0A1G7P521</accession>
<evidence type="ECO:0000313" key="11">
    <source>
        <dbReference type="EMBL" id="SDF81395.1"/>
    </source>
</evidence>
<dbReference type="Proteomes" id="UP000199708">
    <property type="component" value="Unassembled WGS sequence"/>
</dbReference>
<evidence type="ECO:0000259" key="10">
    <source>
        <dbReference type="PROSITE" id="PS50975"/>
    </source>
</evidence>
<dbReference type="Gene3D" id="3.40.50.20">
    <property type="match status" value="1"/>
</dbReference>
<dbReference type="PROSITE" id="PS00065">
    <property type="entry name" value="D_2_HYDROXYACID_DH_1"/>
    <property type="match status" value="1"/>
</dbReference>
<dbReference type="FunFam" id="3.30.1490.20:FF:000015">
    <property type="entry name" value="N5-carboxyaminoimidazole ribonucleotide synthase"/>
    <property type="match status" value="1"/>
</dbReference>
<dbReference type="UniPathway" id="UPA00074">
    <property type="reaction ID" value="UER00942"/>
</dbReference>
<evidence type="ECO:0000256" key="6">
    <source>
        <dbReference type="ARBA" id="ARBA00022840"/>
    </source>
</evidence>
<evidence type="ECO:0000256" key="7">
    <source>
        <dbReference type="ARBA" id="ARBA00023211"/>
    </source>
</evidence>
<feature type="binding site" evidence="8">
    <location>
        <position position="195"/>
    </location>
    <ligand>
        <name>ATP</name>
        <dbReference type="ChEBI" id="CHEBI:30616"/>
    </ligand>
</feature>
<protein>
    <recommendedName>
        <fullName evidence="8 9">N5-carboxyaminoimidazole ribonucleotide synthase</fullName>
        <shortName evidence="8 9">N5-CAIR synthase</shortName>
        <ecNumber evidence="8 9">6.3.4.18</ecNumber>
    </recommendedName>
    <alternativeName>
        <fullName evidence="8 9">5-(carboxyamino)imidazole ribonucleotide synthetase</fullName>
    </alternativeName>
</protein>
<evidence type="ECO:0000256" key="9">
    <source>
        <dbReference type="RuleBase" id="RU361200"/>
    </source>
</evidence>
<comment type="cofactor">
    <cofactor evidence="2">
        <name>Mg(2+)</name>
        <dbReference type="ChEBI" id="CHEBI:18420"/>
    </cofactor>
</comment>
<dbReference type="PANTHER" id="PTHR11609">
    <property type="entry name" value="PURINE BIOSYNTHESIS PROTEIN 6/7, PUR6/7"/>
    <property type="match status" value="1"/>
</dbReference>
<dbReference type="EC" id="6.3.4.18" evidence="8 9"/>
<proteinExistence type="inferred from homology"/>
<dbReference type="GO" id="GO:0005829">
    <property type="term" value="C:cytosol"/>
    <property type="evidence" value="ECO:0007669"/>
    <property type="project" value="TreeGrafter"/>
</dbReference>
<dbReference type="InterPro" id="IPR040686">
    <property type="entry name" value="PurK_C"/>
</dbReference>
<dbReference type="Gene3D" id="3.30.470.20">
    <property type="entry name" value="ATP-grasp fold, B domain"/>
    <property type="match status" value="1"/>
</dbReference>
<comment type="similarity">
    <text evidence="8 9">Belongs to the PurK/PurT family.</text>
</comment>
<dbReference type="SUPFAM" id="SSF56059">
    <property type="entry name" value="Glutathione synthetase ATP-binding domain-like"/>
    <property type="match status" value="1"/>
</dbReference>
<dbReference type="InterPro" id="IPR013815">
    <property type="entry name" value="ATP_grasp_subdomain_1"/>
</dbReference>
<dbReference type="GO" id="GO:0004638">
    <property type="term" value="F:phosphoribosylaminoimidazole carboxylase activity"/>
    <property type="evidence" value="ECO:0007669"/>
    <property type="project" value="InterPro"/>
</dbReference>
<dbReference type="InterPro" id="IPR011761">
    <property type="entry name" value="ATP-grasp"/>
</dbReference>
<dbReference type="PANTHER" id="PTHR11609:SF5">
    <property type="entry name" value="PHOSPHORIBOSYLAMINOIMIDAZOLE CARBOXYLASE"/>
    <property type="match status" value="1"/>
</dbReference>
<dbReference type="NCBIfam" id="TIGR01161">
    <property type="entry name" value="purK"/>
    <property type="match status" value="1"/>
</dbReference>
<feature type="binding site" evidence="8">
    <location>
        <begin position="157"/>
        <end position="163"/>
    </location>
    <ligand>
        <name>ATP</name>
        <dbReference type="ChEBI" id="CHEBI:30616"/>
    </ligand>
</feature>
<dbReference type="Pfam" id="PF22660">
    <property type="entry name" value="RS_preATP-grasp-like"/>
    <property type="match status" value="1"/>
</dbReference>
<evidence type="ECO:0000256" key="8">
    <source>
        <dbReference type="HAMAP-Rule" id="MF_01928"/>
    </source>
</evidence>
<keyword evidence="12" id="KW-1185">Reference proteome</keyword>
<feature type="binding site" evidence="8">
    <location>
        <position position="152"/>
    </location>
    <ligand>
        <name>ATP</name>
        <dbReference type="ChEBI" id="CHEBI:30616"/>
    </ligand>
</feature>
<reference evidence="11 12" key="1">
    <citation type="submission" date="2016-10" db="EMBL/GenBank/DDBJ databases">
        <authorList>
            <person name="de Groot N.N."/>
        </authorList>
    </citation>
    <scope>NUCLEOTIDE SEQUENCE [LARGE SCALE GENOMIC DNA]</scope>
    <source>
        <strain evidence="11 12">ATCC BAA-466</strain>
    </source>
</reference>
<dbReference type="SUPFAM" id="SSF52440">
    <property type="entry name" value="PreATP-grasp domain"/>
    <property type="match status" value="1"/>
</dbReference>
<dbReference type="GO" id="GO:0006189">
    <property type="term" value="P:'de novo' IMP biosynthetic process"/>
    <property type="evidence" value="ECO:0007669"/>
    <property type="project" value="UniProtKB-UniRule"/>
</dbReference>
<dbReference type="GO" id="GO:0005524">
    <property type="term" value="F:ATP binding"/>
    <property type="evidence" value="ECO:0007669"/>
    <property type="project" value="UniProtKB-UniRule"/>
</dbReference>
<gene>
    <name evidence="8 9" type="primary">purK</name>
    <name evidence="11" type="ORF">SAMN05421791_101125</name>
</gene>
<dbReference type="SUPFAM" id="SSF51246">
    <property type="entry name" value="Rudiment single hybrid motif"/>
    <property type="match status" value="1"/>
</dbReference>
<comment type="function">
    <text evidence="9">Catalyzes the ATP-dependent conversion of 5-aminoimidazole ribonucleotide (AIR) and HCO(3)- to N5-carboxyaminoimidazole ribonucleotide (N5-CAIR).</text>
</comment>
<dbReference type="InterPro" id="IPR003135">
    <property type="entry name" value="ATP-grasp_carboxylate-amine"/>
</dbReference>
<evidence type="ECO:0000256" key="4">
    <source>
        <dbReference type="ARBA" id="ARBA00022741"/>
    </source>
</evidence>
<keyword evidence="3 8" id="KW-0436">Ligase</keyword>
<feature type="domain" description="ATP-grasp" evidence="10">
    <location>
        <begin position="116"/>
        <end position="301"/>
    </location>
</feature>
<dbReference type="NCBIfam" id="NF004675">
    <property type="entry name" value="PRK06019.1-1"/>
    <property type="match status" value="1"/>
</dbReference>
<name>A0A1G7P521_9LACT</name>
<evidence type="ECO:0000256" key="3">
    <source>
        <dbReference type="ARBA" id="ARBA00022598"/>
    </source>
</evidence>
<comment type="subunit">
    <text evidence="8 9">Homodimer.</text>
</comment>
<evidence type="ECO:0000256" key="1">
    <source>
        <dbReference type="ARBA" id="ARBA00001936"/>
    </source>
</evidence>
<sequence>MGKNLNKYIKPGSTIGIIGGGQLGKMLAQSAKQMGYRVGVFDPGEDCSASQVADFHAQAAFDDQESLAKFANKVDVLTFEFENISLASLKEIVDDGAYLPQGTEILRLTQDRLTEKEFLRKSGIPVGDFSPVNNEEELIAGIKQIQYPAVLKTRRFGYDGKGQVLLKSEADLVEAKDLLHSAPCILEAFVPFKMELSHMVVRNAQGQISIFPLAENIHHHHILHQSIVPARVSKTVASEAYQVAENIAKRLDLVGIVGIEMFLADEGILVNELAPRPHNSGHYTIEACQYSQFDLHIRSICGMTLPQNELLSPVVMTNVLGQDQNQVIEEWPNHPDWHLHLYNKGEARQNRKMGHITQMADSHDPILKEFDQVGIWLNNN</sequence>
<dbReference type="FunFam" id="3.40.50.20:FF:000016">
    <property type="entry name" value="N5-carboxyaminoimidazole ribonucleotide synthase"/>
    <property type="match status" value="1"/>
</dbReference>
<dbReference type="AlphaFoldDB" id="A0A1G7P521"/>
<comment type="function">
    <text evidence="8">Catalyzes the ATP-dependent conversion of 5-aminoimidazole ribonucleotide (AIR) and HCO(3)(-) to N5-carboxyaminoimidazole ribonucleotide (N5-CAIR).</text>
</comment>
<dbReference type="HAMAP" id="MF_01928">
    <property type="entry name" value="PurK"/>
    <property type="match status" value="1"/>
</dbReference>
<feature type="binding site" evidence="8">
    <location>
        <begin position="187"/>
        <end position="190"/>
    </location>
    <ligand>
        <name>ATP</name>
        <dbReference type="ChEBI" id="CHEBI:30616"/>
    </ligand>
</feature>
<dbReference type="InterPro" id="IPR005875">
    <property type="entry name" value="PurK"/>
</dbReference>
<keyword evidence="6 8" id="KW-0067">ATP-binding</keyword>
<dbReference type="NCBIfam" id="NF004679">
    <property type="entry name" value="PRK06019.1-5"/>
    <property type="match status" value="1"/>
</dbReference>
<dbReference type="EMBL" id="FNCK01000001">
    <property type="protein sequence ID" value="SDF81395.1"/>
    <property type="molecule type" value="Genomic_DNA"/>
</dbReference>
<dbReference type="GO" id="GO:0046872">
    <property type="term" value="F:metal ion binding"/>
    <property type="evidence" value="ECO:0007669"/>
    <property type="project" value="InterPro"/>
</dbReference>
<evidence type="ECO:0000256" key="2">
    <source>
        <dbReference type="ARBA" id="ARBA00001946"/>
    </source>
</evidence>
<dbReference type="InterPro" id="IPR011054">
    <property type="entry name" value="Rudment_hybrid_motif"/>
</dbReference>
<keyword evidence="7" id="KW-0464">Manganese</keyword>
<keyword evidence="4 8" id="KW-0547">Nucleotide-binding</keyword>
<organism evidence="11 12">
    <name type="scientific">Facklamia miroungae</name>
    <dbReference type="NCBI Taxonomy" id="120956"/>
    <lineage>
        <taxon>Bacteria</taxon>
        <taxon>Bacillati</taxon>
        <taxon>Bacillota</taxon>
        <taxon>Bacilli</taxon>
        <taxon>Lactobacillales</taxon>
        <taxon>Aerococcaceae</taxon>
        <taxon>Facklamia</taxon>
    </lineage>
</organism>
<dbReference type="STRING" id="120956.SAMN05421791_101125"/>
<feature type="binding site" evidence="8">
    <location>
        <position position="112"/>
    </location>
    <ligand>
        <name>ATP</name>
        <dbReference type="ChEBI" id="CHEBI:30616"/>
    </ligand>
</feature>
<evidence type="ECO:0000313" key="12">
    <source>
        <dbReference type="Proteomes" id="UP000199708"/>
    </source>
</evidence>
<dbReference type="PROSITE" id="PS50975">
    <property type="entry name" value="ATP_GRASP"/>
    <property type="match status" value="1"/>
</dbReference>
<dbReference type="InterPro" id="IPR054350">
    <property type="entry name" value="PurT/PurK_preATP-grasp"/>
</dbReference>
<dbReference type="Pfam" id="PF02222">
    <property type="entry name" value="ATP-grasp"/>
    <property type="match status" value="1"/>
</dbReference>
<dbReference type="Gene3D" id="3.30.1490.20">
    <property type="entry name" value="ATP-grasp fold, A domain"/>
    <property type="match status" value="1"/>
</dbReference>
<dbReference type="GO" id="GO:0034028">
    <property type="term" value="F:5-(carboxyamino)imidazole ribonucleotide synthase activity"/>
    <property type="evidence" value="ECO:0007669"/>
    <property type="project" value="UniProtKB-UniRule"/>
</dbReference>
<dbReference type="InterPro" id="IPR029752">
    <property type="entry name" value="D-isomer_DH_CS1"/>
</dbReference>